<dbReference type="InterPro" id="IPR053180">
    <property type="entry name" value="Ca-binding_acidic-repeat"/>
</dbReference>
<organism evidence="7">
    <name type="scientific">marine sediment metagenome</name>
    <dbReference type="NCBI Taxonomy" id="412755"/>
    <lineage>
        <taxon>unclassified sequences</taxon>
        <taxon>metagenomes</taxon>
        <taxon>ecological metagenomes</taxon>
    </lineage>
</organism>
<proteinExistence type="predicted"/>
<evidence type="ECO:0000256" key="6">
    <source>
        <dbReference type="SAM" id="Phobius"/>
    </source>
</evidence>
<feature type="compositionally biased region" description="Acidic residues" evidence="5">
    <location>
        <begin position="218"/>
        <end position="228"/>
    </location>
</feature>
<gene>
    <name evidence="7" type="ORF">LCGC14_2670820</name>
</gene>
<keyword evidence="3" id="KW-0732">Signal</keyword>
<evidence type="ECO:0000256" key="2">
    <source>
        <dbReference type="ARBA" id="ARBA00022525"/>
    </source>
</evidence>
<feature type="region of interest" description="Disordered" evidence="5">
    <location>
        <begin position="190"/>
        <end position="275"/>
    </location>
</feature>
<name>A0A0F9BZ48_9ZZZZ</name>
<feature type="compositionally biased region" description="Low complexity" evidence="5">
    <location>
        <begin position="260"/>
        <end position="270"/>
    </location>
</feature>
<dbReference type="SUPFAM" id="SSF101898">
    <property type="entry name" value="NHL repeat"/>
    <property type="match status" value="1"/>
</dbReference>
<sequence>LIGISSNPITGENTIVKYDNSGNFIEKTMLQVNIWGFIIDSAIDSYNNFYIIDDAILVKVDHNGNQLWNATINNAKDIEIDSENNVCVLINDALIKFDSNGNQQWTSSGGGISLDLDSDGKIYILNETHLVKYDNEGNKIYNLIENGTLIKIDKDDNIYIAEASSGAVFITKYGRDSDFDGLSDWQENNLYNTDPLNPDSDGDGIPDGWEVSNSLDPLMDDSNNDPDGDNLSNIEEYMYNTDPNDPDGDGLNDGDEIENNTDPNDNTDPNNRTDDGRVIPFGNHYLIFLVIGIISLIIVQRRRI</sequence>
<dbReference type="AlphaFoldDB" id="A0A0F9BZ48"/>
<evidence type="ECO:0000256" key="5">
    <source>
        <dbReference type="SAM" id="MobiDB-lite"/>
    </source>
</evidence>
<dbReference type="EMBL" id="LAZR01046825">
    <property type="protein sequence ID" value="KKK95634.1"/>
    <property type="molecule type" value="Genomic_DNA"/>
</dbReference>
<keyword evidence="2" id="KW-0964">Secreted</keyword>
<dbReference type="InterPro" id="IPR059100">
    <property type="entry name" value="TSP3_bac"/>
</dbReference>
<keyword evidence="4" id="KW-0106">Calcium</keyword>
<evidence type="ECO:0000256" key="1">
    <source>
        <dbReference type="ARBA" id="ARBA00004613"/>
    </source>
</evidence>
<evidence type="ECO:0000256" key="3">
    <source>
        <dbReference type="ARBA" id="ARBA00022729"/>
    </source>
</evidence>
<keyword evidence="6" id="KW-0472">Membrane</keyword>
<comment type="subcellular location">
    <subcellularLocation>
        <location evidence="1">Secreted</location>
    </subcellularLocation>
</comment>
<reference evidence="7" key="1">
    <citation type="journal article" date="2015" name="Nature">
        <title>Complex archaea that bridge the gap between prokaryotes and eukaryotes.</title>
        <authorList>
            <person name="Spang A."/>
            <person name="Saw J.H."/>
            <person name="Jorgensen S.L."/>
            <person name="Zaremba-Niedzwiedzka K."/>
            <person name="Martijn J."/>
            <person name="Lind A.E."/>
            <person name="van Eijk R."/>
            <person name="Schleper C."/>
            <person name="Guy L."/>
            <person name="Ettema T.J."/>
        </authorList>
    </citation>
    <scope>NUCLEOTIDE SEQUENCE</scope>
</reference>
<dbReference type="PANTHER" id="PTHR37467:SF1">
    <property type="entry name" value="EXPORTED CALCIUM-BINDING GLYCOPROTEIN"/>
    <property type="match status" value="1"/>
</dbReference>
<dbReference type="PANTHER" id="PTHR37467">
    <property type="entry name" value="EXPORTED CALCIUM-BINDING GLYCOPROTEIN-RELATED"/>
    <property type="match status" value="1"/>
</dbReference>
<keyword evidence="6" id="KW-1133">Transmembrane helix</keyword>
<feature type="non-terminal residue" evidence="7">
    <location>
        <position position="1"/>
    </location>
</feature>
<accession>A0A0F9BZ48</accession>
<evidence type="ECO:0000256" key="4">
    <source>
        <dbReference type="ARBA" id="ARBA00022837"/>
    </source>
</evidence>
<protein>
    <submittedName>
        <fullName evidence="7">Uncharacterized protein</fullName>
    </submittedName>
</protein>
<comment type="caution">
    <text evidence="7">The sequence shown here is derived from an EMBL/GenBank/DDBJ whole genome shotgun (WGS) entry which is preliminary data.</text>
</comment>
<dbReference type="Pfam" id="PF18884">
    <property type="entry name" value="TSP3_bac"/>
    <property type="match status" value="3"/>
</dbReference>
<keyword evidence="6" id="KW-0812">Transmembrane</keyword>
<evidence type="ECO:0000313" key="7">
    <source>
        <dbReference type="EMBL" id="KKK95634.1"/>
    </source>
</evidence>
<feature type="transmembrane region" description="Helical" evidence="6">
    <location>
        <begin position="281"/>
        <end position="299"/>
    </location>
</feature>
<feature type="compositionally biased region" description="Acidic residues" evidence="5">
    <location>
        <begin position="244"/>
        <end position="259"/>
    </location>
</feature>